<dbReference type="InterPro" id="IPR036965">
    <property type="entry name" value="Terpene_synth_N_sf"/>
</dbReference>
<dbReference type="EnsemblPlants" id="QL08p019147:mrna">
    <property type="protein sequence ID" value="QL08p019147:mrna"/>
    <property type="gene ID" value="QL08p019147"/>
</dbReference>
<evidence type="ECO:0000259" key="6">
    <source>
        <dbReference type="Pfam" id="PF01397"/>
    </source>
</evidence>
<sequence>MSLQVSAVPDQTKNPNSNKKRPLVNYSPSLWGDHFLSYANDSMETNDNLEQVQRLKEEVGKLLMDPIDKPSQKLELIDAIQRLGVSYHFESEIDEILQQIYKDNHNEVGQEDNGSLYTIALRFRLLRQQGYNIPSPDIFNKFKDNKGNFKESLIHDVQGMLHLYEATHMRVHGEDILDEALKFTTTYLKSVVTNLNPTLATQVSHALKRPIRKCLQRVEARHYFSTYHENASHNEVLLKFAKLDFNILQKQHQKELSHISRWWKDLDFANKLSFARDRVVECYFWILGVYFEPQYSIARKILTKIICLASTIDDIYDAYGTYEELELFTDAIKRWDINCIDQIPEYMKLCYKSLLDVYEEIEDEMSKDGRSYLVYFATDAMKKLVQAYFVEAKWFNEGYIPTMDEYMGNALKSSGYPTVITISFVGMGDIVTQEAFEWVSQEPKIVKAASTISRLMDDIVSQEFEQKREHFVSSIDCYMKQHGVSKEEAHNEFQKQIENAWKDINQGCLRPTQVPMPLLTRVLNFSQVMDLLYKDEDAYTHIGEVLIQGVTSLLVDSVPI</sequence>
<feature type="region of interest" description="Disordered" evidence="5">
    <location>
        <begin position="1"/>
        <end position="25"/>
    </location>
</feature>
<name>A0A7N2M8T0_QUELO</name>
<dbReference type="FunFam" id="1.50.10.130:FF:000001">
    <property type="entry name" value="Isoprene synthase, chloroplastic"/>
    <property type="match status" value="1"/>
</dbReference>
<keyword evidence="3" id="KW-0460">Magnesium</keyword>
<dbReference type="Proteomes" id="UP000594261">
    <property type="component" value="Chromosome 8"/>
</dbReference>
<dbReference type="Gene3D" id="1.50.10.130">
    <property type="entry name" value="Terpene synthase, N-terminal domain"/>
    <property type="match status" value="1"/>
</dbReference>
<evidence type="ECO:0000313" key="8">
    <source>
        <dbReference type="EnsemblPlants" id="QL08p019147:mrna"/>
    </source>
</evidence>
<dbReference type="InterPro" id="IPR034741">
    <property type="entry name" value="Terpene_cyclase-like_1_C"/>
</dbReference>
<dbReference type="Pfam" id="PF01397">
    <property type="entry name" value="Terpene_synth"/>
    <property type="match status" value="1"/>
</dbReference>
<dbReference type="Pfam" id="PF03936">
    <property type="entry name" value="Terpene_synth_C"/>
    <property type="match status" value="1"/>
</dbReference>
<evidence type="ECO:0000256" key="1">
    <source>
        <dbReference type="ARBA" id="ARBA00001946"/>
    </source>
</evidence>
<accession>A0A7N2M8T0</accession>
<dbReference type="InterPro" id="IPR050148">
    <property type="entry name" value="Terpene_synthase-like"/>
</dbReference>
<dbReference type="PANTHER" id="PTHR31225">
    <property type="entry name" value="OS04G0344100 PROTEIN-RELATED"/>
    <property type="match status" value="1"/>
</dbReference>
<dbReference type="SFLD" id="SFLDS00005">
    <property type="entry name" value="Isoprenoid_Synthase_Type_I"/>
    <property type="match status" value="1"/>
</dbReference>
<dbReference type="InterPro" id="IPR044814">
    <property type="entry name" value="Terpene_cyclase_plant_C1"/>
</dbReference>
<dbReference type="SFLD" id="SFLDG01604">
    <property type="entry name" value="Terpene_Cyclase_Like_1_C_Termi"/>
    <property type="match status" value="1"/>
</dbReference>
<dbReference type="SUPFAM" id="SSF48239">
    <property type="entry name" value="Terpenoid cyclases/Protein prenyltransferases"/>
    <property type="match status" value="1"/>
</dbReference>
<evidence type="ECO:0000256" key="3">
    <source>
        <dbReference type="ARBA" id="ARBA00022842"/>
    </source>
</evidence>
<evidence type="ECO:0000313" key="9">
    <source>
        <dbReference type="Proteomes" id="UP000594261"/>
    </source>
</evidence>
<dbReference type="AlphaFoldDB" id="A0A7N2M8T0"/>
<protein>
    <submittedName>
        <fullName evidence="8">Uncharacterized protein</fullName>
    </submittedName>
</protein>
<dbReference type="OMA" id="SSGYPMV"/>
<keyword evidence="4" id="KW-0456">Lyase</keyword>
<dbReference type="InterPro" id="IPR001906">
    <property type="entry name" value="Terpene_synth_N"/>
</dbReference>
<comment type="cofactor">
    <cofactor evidence="1">
        <name>Mg(2+)</name>
        <dbReference type="ChEBI" id="CHEBI:18420"/>
    </cofactor>
</comment>
<dbReference type="GO" id="GO:0000287">
    <property type="term" value="F:magnesium ion binding"/>
    <property type="evidence" value="ECO:0007669"/>
    <property type="project" value="InterPro"/>
</dbReference>
<dbReference type="InterPro" id="IPR005630">
    <property type="entry name" value="Terpene_synthase_metal-bd"/>
</dbReference>
<feature type="domain" description="Terpene synthase metal-binding" evidence="7">
    <location>
        <begin position="264"/>
        <end position="503"/>
    </location>
</feature>
<dbReference type="InParanoid" id="A0A7N2M8T0"/>
<dbReference type="CDD" id="cd00684">
    <property type="entry name" value="Terpene_cyclase_plant_C1"/>
    <property type="match status" value="1"/>
</dbReference>
<proteinExistence type="predicted"/>
<evidence type="ECO:0000256" key="2">
    <source>
        <dbReference type="ARBA" id="ARBA00022723"/>
    </source>
</evidence>
<dbReference type="Gramene" id="QL08p019147:mrna">
    <property type="protein sequence ID" value="QL08p019147:mrna"/>
    <property type="gene ID" value="QL08p019147"/>
</dbReference>
<dbReference type="GO" id="GO:0016102">
    <property type="term" value="P:diterpenoid biosynthetic process"/>
    <property type="evidence" value="ECO:0007669"/>
    <property type="project" value="InterPro"/>
</dbReference>
<feature type="domain" description="Terpene synthase N-terminal" evidence="6">
    <location>
        <begin position="30"/>
        <end position="207"/>
    </location>
</feature>
<evidence type="ECO:0000259" key="7">
    <source>
        <dbReference type="Pfam" id="PF03936"/>
    </source>
</evidence>
<dbReference type="InterPro" id="IPR008930">
    <property type="entry name" value="Terpenoid_cyclase/PrenylTrfase"/>
</dbReference>
<dbReference type="Gene3D" id="1.10.600.10">
    <property type="entry name" value="Farnesyl Diphosphate Synthase"/>
    <property type="match status" value="1"/>
</dbReference>
<dbReference type="SUPFAM" id="SSF48576">
    <property type="entry name" value="Terpenoid synthases"/>
    <property type="match status" value="1"/>
</dbReference>
<feature type="compositionally biased region" description="Polar residues" evidence="5">
    <location>
        <begin position="1"/>
        <end position="17"/>
    </location>
</feature>
<dbReference type="SFLD" id="SFLDG01019">
    <property type="entry name" value="Terpene_Cyclase_Like_1_C_Termi"/>
    <property type="match status" value="1"/>
</dbReference>
<dbReference type="GO" id="GO:0010333">
    <property type="term" value="F:terpene synthase activity"/>
    <property type="evidence" value="ECO:0007669"/>
    <property type="project" value="InterPro"/>
</dbReference>
<keyword evidence="9" id="KW-1185">Reference proteome</keyword>
<evidence type="ECO:0000256" key="5">
    <source>
        <dbReference type="SAM" id="MobiDB-lite"/>
    </source>
</evidence>
<dbReference type="InterPro" id="IPR008949">
    <property type="entry name" value="Isoprenoid_synthase_dom_sf"/>
</dbReference>
<organism evidence="8 9">
    <name type="scientific">Quercus lobata</name>
    <name type="common">Valley oak</name>
    <dbReference type="NCBI Taxonomy" id="97700"/>
    <lineage>
        <taxon>Eukaryota</taxon>
        <taxon>Viridiplantae</taxon>
        <taxon>Streptophyta</taxon>
        <taxon>Embryophyta</taxon>
        <taxon>Tracheophyta</taxon>
        <taxon>Spermatophyta</taxon>
        <taxon>Magnoliopsida</taxon>
        <taxon>eudicotyledons</taxon>
        <taxon>Gunneridae</taxon>
        <taxon>Pentapetalae</taxon>
        <taxon>rosids</taxon>
        <taxon>fabids</taxon>
        <taxon>Fagales</taxon>
        <taxon>Fagaceae</taxon>
        <taxon>Quercus</taxon>
    </lineage>
</organism>
<reference evidence="8 9" key="1">
    <citation type="journal article" date="2016" name="G3 (Bethesda)">
        <title>First Draft Assembly and Annotation of the Genome of a California Endemic Oak Quercus lobata Nee (Fagaceae).</title>
        <authorList>
            <person name="Sork V.L."/>
            <person name="Fitz-Gibbon S.T."/>
            <person name="Puiu D."/>
            <person name="Crepeau M."/>
            <person name="Gugger P.F."/>
            <person name="Sherman R."/>
            <person name="Stevens K."/>
            <person name="Langley C.H."/>
            <person name="Pellegrini M."/>
            <person name="Salzberg S.L."/>
        </authorList>
    </citation>
    <scope>NUCLEOTIDE SEQUENCE [LARGE SCALE GENOMIC DNA]</scope>
    <source>
        <strain evidence="8 9">cv. SW786</strain>
    </source>
</reference>
<evidence type="ECO:0000256" key="4">
    <source>
        <dbReference type="ARBA" id="ARBA00023239"/>
    </source>
</evidence>
<reference evidence="8" key="2">
    <citation type="submission" date="2021-01" db="UniProtKB">
        <authorList>
            <consortium name="EnsemblPlants"/>
        </authorList>
    </citation>
    <scope>IDENTIFICATION</scope>
</reference>
<dbReference type="FunCoup" id="A0A7N2M8T0">
    <property type="interactions" value="41"/>
</dbReference>
<dbReference type="FunFam" id="1.10.600.10:FF:000007">
    <property type="entry name" value="Isoprene synthase, chloroplastic"/>
    <property type="match status" value="1"/>
</dbReference>
<dbReference type="EMBL" id="LRBV02000008">
    <property type="status" value="NOT_ANNOTATED_CDS"/>
    <property type="molecule type" value="Genomic_DNA"/>
</dbReference>
<dbReference type="PANTHER" id="PTHR31225:SF221">
    <property type="entry name" value="(-)-GERMACRENE D SYNTHASE"/>
    <property type="match status" value="1"/>
</dbReference>
<keyword evidence="2" id="KW-0479">Metal-binding</keyword>